<evidence type="ECO:0000256" key="5">
    <source>
        <dbReference type="ARBA" id="ARBA00022989"/>
    </source>
</evidence>
<keyword evidence="4 7" id="KW-0812">Transmembrane</keyword>
<reference evidence="9 10" key="1">
    <citation type="submission" date="2021-02" db="EMBL/GenBank/DDBJ databases">
        <title>Activity-based single-cell genomes from oceanic crustal fluid captures similar information to metagenomic and metatranscriptomic surveys with orders of magnitude less sampling.</title>
        <authorList>
            <person name="D'Angelo T.S."/>
            <person name="Orcutt B.N."/>
        </authorList>
    </citation>
    <scope>NUCLEOTIDE SEQUENCE [LARGE SCALE GENOMIC DNA]</scope>
    <source>
        <strain evidence="9">AH-315-G02</strain>
    </source>
</reference>
<dbReference type="EMBL" id="JAFITO010000041">
    <property type="protein sequence ID" value="MBN4068708.1"/>
    <property type="molecule type" value="Genomic_DNA"/>
</dbReference>
<gene>
    <name evidence="9" type="ORF">JYU06_04215</name>
</gene>
<evidence type="ECO:0000313" key="10">
    <source>
        <dbReference type="Proteomes" id="UP000717534"/>
    </source>
</evidence>
<keyword evidence="5 7" id="KW-1133">Transmembrane helix</keyword>
<evidence type="ECO:0000256" key="3">
    <source>
        <dbReference type="ARBA" id="ARBA00022475"/>
    </source>
</evidence>
<protein>
    <submittedName>
        <fullName evidence="9">Type II secretion system F family protein</fullName>
    </submittedName>
</protein>
<accession>A0ABS3AV96</accession>
<evidence type="ECO:0000256" key="4">
    <source>
        <dbReference type="ARBA" id="ARBA00022692"/>
    </source>
</evidence>
<evidence type="ECO:0000256" key="1">
    <source>
        <dbReference type="ARBA" id="ARBA00004651"/>
    </source>
</evidence>
<dbReference type="PANTHER" id="PTHR30012:SF0">
    <property type="entry name" value="TYPE II SECRETION SYSTEM PROTEIN F-RELATED"/>
    <property type="match status" value="1"/>
</dbReference>
<keyword evidence="3" id="KW-1003">Cell membrane</keyword>
<dbReference type="InterPro" id="IPR042094">
    <property type="entry name" value="T2SS_GspF_sf"/>
</dbReference>
<dbReference type="Gene3D" id="1.20.81.30">
    <property type="entry name" value="Type II secretion system (T2SS), domain F"/>
    <property type="match status" value="2"/>
</dbReference>
<comment type="caution">
    <text evidence="9">The sequence shown here is derived from an EMBL/GenBank/DDBJ whole genome shotgun (WGS) entry which is preliminary data.</text>
</comment>
<evidence type="ECO:0000256" key="6">
    <source>
        <dbReference type="ARBA" id="ARBA00023136"/>
    </source>
</evidence>
<feature type="domain" description="Type II secretion system protein GspF" evidence="8">
    <location>
        <begin position="65"/>
        <end position="192"/>
    </location>
</feature>
<evidence type="ECO:0000259" key="8">
    <source>
        <dbReference type="Pfam" id="PF00482"/>
    </source>
</evidence>
<name>A0ABS3AV96_9BACT</name>
<evidence type="ECO:0000313" key="9">
    <source>
        <dbReference type="EMBL" id="MBN4068708.1"/>
    </source>
</evidence>
<evidence type="ECO:0000256" key="2">
    <source>
        <dbReference type="ARBA" id="ARBA00005745"/>
    </source>
</evidence>
<dbReference type="Pfam" id="PF00482">
    <property type="entry name" value="T2SSF"/>
    <property type="match status" value="2"/>
</dbReference>
<proteinExistence type="inferred from homology"/>
<feature type="domain" description="Type II secretion system protein GspF" evidence="8">
    <location>
        <begin position="277"/>
        <end position="396"/>
    </location>
</feature>
<keyword evidence="6 7" id="KW-0472">Membrane</keyword>
<feature type="transmembrane region" description="Helical" evidence="7">
    <location>
        <begin position="378"/>
        <end position="401"/>
    </location>
</feature>
<keyword evidence="10" id="KW-1185">Reference proteome</keyword>
<comment type="similarity">
    <text evidence="2">Belongs to the GSP F family.</text>
</comment>
<dbReference type="InterPro" id="IPR003004">
    <property type="entry name" value="GspF/PilC"/>
</dbReference>
<organism evidence="9 10">
    <name type="scientific">Desulfotalea psychrophila</name>
    <dbReference type="NCBI Taxonomy" id="84980"/>
    <lineage>
        <taxon>Bacteria</taxon>
        <taxon>Pseudomonadati</taxon>
        <taxon>Thermodesulfobacteriota</taxon>
        <taxon>Desulfobulbia</taxon>
        <taxon>Desulfobulbales</taxon>
        <taxon>Desulfocapsaceae</taxon>
        <taxon>Desulfotalea</taxon>
    </lineage>
</organism>
<dbReference type="InterPro" id="IPR018076">
    <property type="entry name" value="T2SS_GspF_dom"/>
</dbReference>
<dbReference type="Proteomes" id="UP000717534">
    <property type="component" value="Unassembled WGS sequence"/>
</dbReference>
<comment type="subcellular location">
    <subcellularLocation>
        <location evidence="1">Cell membrane</location>
        <topology evidence="1">Multi-pass membrane protein</topology>
    </subcellularLocation>
</comment>
<feature type="transmembrane region" description="Helical" evidence="7">
    <location>
        <begin position="168"/>
        <end position="191"/>
    </location>
</feature>
<sequence>MNEKIILKYKGRSATGEKVTGQFVGEYAEFQKQLQSRGILLLQVKEVRLKRKKGAFTAADFLMAIEQLYHLLTSGMRLDIALQTIMESLQKEKSLRFWQRVLDGVKQGELFSQAIVKGSEEAAGWQVPQLYSSMIAIGEEVGDIGSSLKRLLAHMEFRKSLKSEMISALSYPAFLIVMSIAAIVIVVMVIVPRFATVFQPDELANLPLVSRIVFSLGDLSGETGQIIMLFFMALLLLAWLWQERLKPVISNVFILALHGFPLTRKPLQHLDLADIYTALGAMLEGGIGLHHSLTQAAKVARVPALAFLLDQTAIHVKEGQSIHSLWAASNLVPPEDVSLVAVGESSAGLGKICLRLGQRHMEQFRLQVRGLMSLFEPVMILCLGCAIGFVVTGILLAVLSMTDVVAL</sequence>
<feature type="transmembrane region" description="Helical" evidence="7">
    <location>
        <begin position="223"/>
        <end position="241"/>
    </location>
</feature>
<evidence type="ECO:0000256" key="7">
    <source>
        <dbReference type="SAM" id="Phobius"/>
    </source>
</evidence>
<dbReference type="PANTHER" id="PTHR30012">
    <property type="entry name" value="GENERAL SECRETION PATHWAY PROTEIN"/>
    <property type="match status" value="1"/>
</dbReference>
<dbReference type="PRINTS" id="PR00812">
    <property type="entry name" value="BCTERIALGSPF"/>
</dbReference>